<dbReference type="InterPro" id="IPR041698">
    <property type="entry name" value="Methyltransf_25"/>
</dbReference>
<dbReference type="InterPro" id="IPR029063">
    <property type="entry name" value="SAM-dependent_MTases_sf"/>
</dbReference>
<dbReference type="PANTHER" id="PTHR45128">
    <property type="entry name" value="METHYLTRANSFERASE TYPE 11"/>
    <property type="match status" value="1"/>
</dbReference>
<sequence>MRKKGGQVQGAVKAQYERFPYPPPVESLSDDFLSGRVGTDGCPSRDFHMYWPNQTMRGDLDILVAGCGSRQAVETACNLPAARITAIDLSQSSIDHSRKLAARHGIENIHFQQMSLLDVAELGRDFDLIICSGVLHHLPVPEAGLAALRGVLRRDGSMALMLYGRYGRDSVYLFQDIFRRMGFSPDTVTDDDLAGMVDLVRNAPAGHPHRLRQGLFSNFRPEEVVDLYLHPQDRPYTVPDILDLLDSTGMRLQRWVRQSAYWPRCSGLAERALSERISRLDERQQWAIAELYAADINRHFFLACRDDRLEDTYRMDFSGGDFISYVPELRWCLSQDARMDGQPGREIGVDFAHVKASRLALDVTQAAVVSLVDGRRSVGDIIAALAPAGEEALALSYLREFFHELWLFDFVLFQTPMRSSA</sequence>
<reference evidence="2 3" key="1">
    <citation type="submission" date="2016-04" db="EMBL/GenBank/DDBJ databases">
        <title>Draft genome sequence of freshwater magnetotactic bacteria Magnetospirillum marisnigri SP-1 and Magnetospirillum moscoviense BB-1.</title>
        <authorList>
            <person name="Koziaeva V."/>
            <person name="Dziuba M.V."/>
            <person name="Ivanov T.M."/>
            <person name="Kuznetsov B."/>
            <person name="Grouzdev D.S."/>
        </authorList>
    </citation>
    <scope>NUCLEOTIDE SEQUENCE [LARGE SCALE GENOMIC DNA]</scope>
    <source>
        <strain evidence="2 3">SP-1</strain>
    </source>
</reference>
<dbReference type="AlphaFoldDB" id="A0A178MYL9"/>
<evidence type="ECO:0000259" key="1">
    <source>
        <dbReference type="Pfam" id="PF13649"/>
    </source>
</evidence>
<evidence type="ECO:0000313" key="2">
    <source>
        <dbReference type="EMBL" id="OAN54679.1"/>
    </source>
</evidence>
<proteinExistence type="predicted"/>
<gene>
    <name evidence="2" type="ORF">A6A04_12200</name>
</gene>
<protein>
    <recommendedName>
        <fullName evidence="1">Methyltransferase domain-containing protein</fullName>
    </recommendedName>
</protein>
<dbReference type="RefSeq" id="WP_068489604.1">
    <property type="nucleotide sequence ID" value="NZ_LWQT01000028.1"/>
</dbReference>
<organism evidence="2 3">
    <name type="scientific">Paramagnetospirillum marisnigri</name>
    <dbReference type="NCBI Taxonomy" id="1285242"/>
    <lineage>
        <taxon>Bacteria</taxon>
        <taxon>Pseudomonadati</taxon>
        <taxon>Pseudomonadota</taxon>
        <taxon>Alphaproteobacteria</taxon>
        <taxon>Rhodospirillales</taxon>
        <taxon>Magnetospirillaceae</taxon>
        <taxon>Paramagnetospirillum</taxon>
    </lineage>
</organism>
<dbReference type="SUPFAM" id="SSF53335">
    <property type="entry name" value="S-adenosyl-L-methionine-dependent methyltransferases"/>
    <property type="match status" value="1"/>
</dbReference>
<dbReference type="EMBL" id="LWQT01000028">
    <property type="protein sequence ID" value="OAN54679.1"/>
    <property type="molecule type" value="Genomic_DNA"/>
</dbReference>
<dbReference type="OrthoDB" id="649979at2"/>
<dbReference type="PANTHER" id="PTHR45128:SF1">
    <property type="entry name" value="S-ADENOSYLMETHIONINE-DEPENDENT METHYLTRANSFERASE RV2258C"/>
    <property type="match status" value="1"/>
</dbReference>
<feature type="domain" description="Methyltransferase" evidence="1">
    <location>
        <begin position="62"/>
        <end position="156"/>
    </location>
</feature>
<dbReference type="STRING" id="1285242.A6A04_12200"/>
<dbReference type="Pfam" id="PF13649">
    <property type="entry name" value="Methyltransf_25"/>
    <property type="match status" value="1"/>
</dbReference>
<dbReference type="CDD" id="cd02440">
    <property type="entry name" value="AdoMet_MTases"/>
    <property type="match status" value="1"/>
</dbReference>
<dbReference type="Gene3D" id="3.40.50.150">
    <property type="entry name" value="Vaccinia Virus protein VP39"/>
    <property type="match status" value="1"/>
</dbReference>
<accession>A0A178MYL9</accession>
<dbReference type="Proteomes" id="UP000078428">
    <property type="component" value="Unassembled WGS sequence"/>
</dbReference>
<dbReference type="InterPro" id="IPR053173">
    <property type="entry name" value="SAM-binding_MTase"/>
</dbReference>
<comment type="caution">
    <text evidence="2">The sequence shown here is derived from an EMBL/GenBank/DDBJ whole genome shotgun (WGS) entry which is preliminary data.</text>
</comment>
<evidence type="ECO:0000313" key="3">
    <source>
        <dbReference type="Proteomes" id="UP000078428"/>
    </source>
</evidence>
<keyword evidence="3" id="KW-1185">Reference proteome</keyword>
<name>A0A178MYL9_9PROT</name>